<reference evidence="7" key="1">
    <citation type="journal article" date="2020" name="BMC Genomics">
        <title>Correction to: Identification and distribution of gene clusters required for synthesis of sphingolipid metabolism inhibitors in diverse species of the filamentous fungus Fusarium.</title>
        <authorList>
            <person name="Kim H.S."/>
            <person name="Lohmar J.M."/>
            <person name="Busman M."/>
            <person name="Brown D.W."/>
            <person name="Naumann T.A."/>
            <person name="Divon H.H."/>
            <person name="Lysoe E."/>
            <person name="Uhlig S."/>
            <person name="Proctor R.H."/>
        </authorList>
    </citation>
    <scope>NUCLEOTIDE SEQUENCE</scope>
    <source>
        <strain evidence="7">NRRL 20472</strain>
    </source>
</reference>
<dbReference type="OrthoDB" id="3266505at2759"/>
<sequence length="611" mass="68677">MHQRPCRNCVLANRPCTYAVRDREVTISKTYLEKLERGLARINTRATASDSARQPSDNSPQGVTSGPSPRQPFDPVAENPDANVFVSRLKEIQFSHLSPHSDTHAQSDYSDLSSTHPPRYEYFGLNFDTLHAQCTFKLPPYPYVIYLLDQFGIYLGHDWHWFRLTKFRQNLHDIYMTVDSPESKDRTLMCQLLVVLALAESVDASRELEIDQRADDDATMDGLPTITTTATAATSPPGKEFFEQALALFNVPYEDASVEHIEVLNMFLHKASTSSDQSTMEREHHKRVWWSTFCLDRLTSTQRGLPPTLNADQTDLSYPSSVGLGTEEIGDFTDPDFLTARIQLTVIQAGNSEALSRCTGDEAGVIESVLRPMLQRLVAWKESLPAHMAFETESNILRSSSSLAFKRSLANLHLRYNQCLLLLLRPVLFKLIAYIFSNQEMSAAQPYLEELNNISIISARANLRIMIQLRAYGLLSKSILRIDTARLGFMENMHLFTSLMILYLGISTKSRMSGTFYRDVDDVALYKSGKEVLVYTMQSGSLAAKGHLNTLKDVEDLGTVIATDKGPETYQEGEGGQGNVDELMSQFLQGDVDEWMSQFLQIDNGSRAPSC</sequence>
<keyword evidence="2" id="KW-0479">Metal-binding</keyword>
<name>A0A8H4TWL9_9HYPO</name>
<evidence type="ECO:0000256" key="3">
    <source>
        <dbReference type="ARBA" id="ARBA00023125"/>
    </source>
</evidence>
<dbReference type="PANTHER" id="PTHR46910">
    <property type="entry name" value="TRANSCRIPTION FACTOR PDR1"/>
    <property type="match status" value="1"/>
</dbReference>
<organism evidence="7 8">
    <name type="scientific">Fusarium sarcochroum</name>
    <dbReference type="NCBI Taxonomy" id="1208366"/>
    <lineage>
        <taxon>Eukaryota</taxon>
        <taxon>Fungi</taxon>
        <taxon>Dikarya</taxon>
        <taxon>Ascomycota</taxon>
        <taxon>Pezizomycotina</taxon>
        <taxon>Sordariomycetes</taxon>
        <taxon>Hypocreomycetidae</taxon>
        <taxon>Hypocreales</taxon>
        <taxon>Nectriaceae</taxon>
        <taxon>Fusarium</taxon>
        <taxon>Fusarium lateritium species complex</taxon>
    </lineage>
</organism>
<comment type="subcellular location">
    <subcellularLocation>
        <location evidence="1">Nucleus</location>
    </subcellularLocation>
</comment>
<dbReference type="Pfam" id="PF04082">
    <property type="entry name" value="Fungal_trans"/>
    <property type="match status" value="1"/>
</dbReference>
<evidence type="ECO:0000256" key="5">
    <source>
        <dbReference type="SAM" id="MobiDB-lite"/>
    </source>
</evidence>
<dbReference type="GO" id="GO:0006351">
    <property type="term" value="P:DNA-templated transcription"/>
    <property type="evidence" value="ECO:0007669"/>
    <property type="project" value="InterPro"/>
</dbReference>
<evidence type="ECO:0000313" key="7">
    <source>
        <dbReference type="EMBL" id="KAF4965348.1"/>
    </source>
</evidence>
<feature type="compositionally biased region" description="Polar residues" evidence="5">
    <location>
        <begin position="44"/>
        <end position="68"/>
    </location>
</feature>
<dbReference type="GO" id="GO:0003677">
    <property type="term" value="F:DNA binding"/>
    <property type="evidence" value="ECO:0007669"/>
    <property type="project" value="UniProtKB-KW"/>
</dbReference>
<dbReference type="AlphaFoldDB" id="A0A8H4TWL9"/>
<feature type="domain" description="Xylanolytic transcriptional activator regulatory" evidence="6">
    <location>
        <begin position="266"/>
        <end position="381"/>
    </location>
</feature>
<evidence type="ECO:0000256" key="1">
    <source>
        <dbReference type="ARBA" id="ARBA00004123"/>
    </source>
</evidence>
<evidence type="ECO:0000256" key="2">
    <source>
        <dbReference type="ARBA" id="ARBA00022723"/>
    </source>
</evidence>
<dbReference type="GO" id="GO:0005634">
    <property type="term" value="C:nucleus"/>
    <property type="evidence" value="ECO:0007669"/>
    <property type="project" value="UniProtKB-SubCell"/>
</dbReference>
<dbReference type="Proteomes" id="UP000622797">
    <property type="component" value="Unassembled WGS sequence"/>
</dbReference>
<proteinExistence type="predicted"/>
<dbReference type="InterPro" id="IPR050987">
    <property type="entry name" value="AtrR-like"/>
</dbReference>
<keyword evidence="4" id="KW-0539">Nucleus</keyword>
<dbReference type="GO" id="GO:0008270">
    <property type="term" value="F:zinc ion binding"/>
    <property type="evidence" value="ECO:0007669"/>
    <property type="project" value="InterPro"/>
</dbReference>
<evidence type="ECO:0000313" key="8">
    <source>
        <dbReference type="Proteomes" id="UP000622797"/>
    </source>
</evidence>
<keyword evidence="8" id="KW-1185">Reference proteome</keyword>
<dbReference type="PANTHER" id="PTHR46910:SF3">
    <property type="entry name" value="HALOTOLERANCE PROTEIN 9-RELATED"/>
    <property type="match status" value="1"/>
</dbReference>
<accession>A0A8H4TWL9</accession>
<dbReference type="EMBL" id="JABEXW010000355">
    <property type="protein sequence ID" value="KAF4965348.1"/>
    <property type="molecule type" value="Genomic_DNA"/>
</dbReference>
<gene>
    <name evidence="7" type="ORF">FSARC_6843</name>
</gene>
<keyword evidence="3" id="KW-0238">DNA-binding</keyword>
<comment type="caution">
    <text evidence="7">The sequence shown here is derived from an EMBL/GenBank/DDBJ whole genome shotgun (WGS) entry which is preliminary data.</text>
</comment>
<reference evidence="7" key="2">
    <citation type="submission" date="2020-05" db="EMBL/GenBank/DDBJ databases">
        <authorList>
            <person name="Kim H.-S."/>
            <person name="Proctor R.H."/>
            <person name="Brown D.W."/>
        </authorList>
    </citation>
    <scope>NUCLEOTIDE SEQUENCE</scope>
    <source>
        <strain evidence="7">NRRL 20472</strain>
    </source>
</reference>
<dbReference type="InterPro" id="IPR007219">
    <property type="entry name" value="XnlR_reg_dom"/>
</dbReference>
<dbReference type="CDD" id="cd12148">
    <property type="entry name" value="fungal_TF_MHR"/>
    <property type="match status" value="1"/>
</dbReference>
<dbReference type="GO" id="GO:0003700">
    <property type="term" value="F:DNA-binding transcription factor activity"/>
    <property type="evidence" value="ECO:0007669"/>
    <property type="project" value="InterPro"/>
</dbReference>
<evidence type="ECO:0000256" key="4">
    <source>
        <dbReference type="ARBA" id="ARBA00023242"/>
    </source>
</evidence>
<feature type="region of interest" description="Disordered" evidence="5">
    <location>
        <begin position="44"/>
        <end position="77"/>
    </location>
</feature>
<protein>
    <recommendedName>
        <fullName evidence="6">Xylanolytic transcriptional activator regulatory domain-containing protein</fullName>
    </recommendedName>
</protein>
<evidence type="ECO:0000259" key="6">
    <source>
        <dbReference type="Pfam" id="PF04082"/>
    </source>
</evidence>